<gene>
    <name evidence="3" type="primary">LOC120105218</name>
</gene>
<dbReference type="GeneID" id="120105218"/>
<dbReference type="Proteomes" id="UP000228380">
    <property type="component" value="Unplaced"/>
</dbReference>
<evidence type="ECO:0000313" key="2">
    <source>
        <dbReference type="Proteomes" id="UP000228380"/>
    </source>
</evidence>
<dbReference type="RefSeq" id="XP_038973405.1">
    <property type="nucleotide sequence ID" value="XM_039117477.1"/>
</dbReference>
<accession>A0A8B8ZGX7</accession>
<sequence>MIARYGRAGSVGQVVGGRRASFMWREVGRYMHMALTHTRWLIGDGRSIDVMEDPWVDALPLRLWPTMISDEETVGLRVYDLFRPGEAGWDEDRLGQLFGEHLAERVRALPVPGSAGPDVRVWSTTCTASVRVGDVSRVIQQESELGRDCGWVWRFGLHQRVALFLWKVAWDRLPTSLVLSRRGVSIPPLCPSCETEESTDHVLFQCVWAQSAWRLSGLPEAAWRRRDYFLEEVRGWSGSHQMRSVAIRASCIVYQIWLARNARVFGEPSLSPRFVMERARAQAAEILQAGPDHRPLTAQDIWGSHAALAASHTARHIYREANGAADWVASYVANHSGSTLWVGVDDLPGAFRDLLFADSAGCIRTRVV</sequence>
<dbReference type="KEGG" id="pda:120105218"/>
<dbReference type="AlphaFoldDB" id="A0A8B8ZGX7"/>
<evidence type="ECO:0000259" key="1">
    <source>
        <dbReference type="Pfam" id="PF13966"/>
    </source>
</evidence>
<evidence type="ECO:0000313" key="3">
    <source>
        <dbReference type="RefSeq" id="XP_038973405.1"/>
    </source>
</evidence>
<reference evidence="3" key="1">
    <citation type="submission" date="2025-08" db="UniProtKB">
        <authorList>
            <consortium name="RefSeq"/>
        </authorList>
    </citation>
    <scope>IDENTIFICATION</scope>
    <source>
        <tissue evidence="3">Young leaves</tissue>
    </source>
</reference>
<keyword evidence="2" id="KW-1185">Reference proteome</keyword>
<protein>
    <submittedName>
        <fullName evidence="3">Uncharacterized protein LOC120105218</fullName>
    </submittedName>
</protein>
<feature type="domain" description="Reverse transcriptase zinc-binding" evidence="1">
    <location>
        <begin position="138"/>
        <end position="213"/>
    </location>
</feature>
<dbReference type="OrthoDB" id="1002684at2759"/>
<dbReference type="InterPro" id="IPR026960">
    <property type="entry name" value="RVT-Znf"/>
</dbReference>
<name>A0A8B8ZGX7_PHODC</name>
<dbReference type="Pfam" id="PF13966">
    <property type="entry name" value="zf-RVT"/>
    <property type="match status" value="1"/>
</dbReference>
<proteinExistence type="predicted"/>
<organism evidence="2 3">
    <name type="scientific">Phoenix dactylifera</name>
    <name type="common">Date palm</name>
    <dbReference type="NCBI Taxonomy" id="42345"/>
    <lineage>
        <taxon>Eukaryota</taxon>
        <taxon>Viridiplantae</taxon>
        <taxon>Streptophyta</taxon>
        <taxon>Embryophyta</taxon>
        <taxon>Tracheophyta</taxon>
        <taxon>Spermatophyta</taxon>
        <taxon>Magnoliopsida</taxon>
        <taxon>Liliopsida</taxon>
        <taxon>Arecaceae</taxon>
        <taxon>Coryphoideae</taxon>
        <taxon>Phoeniceae</taxon>
        <taxon>Phoenix</taxon>
    </lineage>
</organism>